<gene>
    <name evidence="1" type="ORF">L915_06903</name>
</gene>
<reference evidence="1" key="1">
    <citation type="submission" date="2013-11" db="EMBL/GenBank/DDBJ databases">
        <title>The Genome Sequence of Phytophthora parasitica CJ02B3.</title>
        <authorList>
            <consortium name="The Broad Institute Genomics Platform"/>
            <person name="Russ C."/>
            <person name="Tyler B."/>
            <person name="Panabieres F."/>
            <person name="Shan W."/>
            <person name="Tripathy S."/>
            <person name="Grunwald N."/>
            <person name="Machado M."/>
            <person name="Johnson C.S."/>
            <person name="Arredondo F."/>
            <person name="Hong C."/>
            <person name="Coffey M."/>
            <person name="Young S.K."/>
            <person name="Zeng Q."/>
            <person name="Gargeya S."/>
            <person name="Fitzgerald M."/>
            <person name="Abouelleil A."/>
            <person name="Alvarado L."/>
            <person name="Chapman S.B."/>
            <person name="Gainer-Dewar J."/>
            <person name="Goldberg J."/>
            <person name="Griggs A."/>
            <person name="Gujja S."/>
            <person name="Hansen M."/>
            <person name="Howarth C."/>
            <person name="Imamovic A."/>
            <person name="Ireland A."/>
            <person name="Larimer J."/>
            <person name="McCowan C."/>
            <person name="Murphy C."/>
            <person name="Pearson M."/>
            <person name="Poon T.W."/>
            <person name="Priest M."/>
            <person name="Roberts A."/>
            <person name="Saif S."/>
            <person name="Shea T."/>
            <person name="Sykes S."/>
            <person name="Wortman J."/>
            <person name="Nusbaum C."/>
            <person name="Birren B."/>
        </authorList>
    </citation>
    <scope>NUCLEOTIDE SEQUENCE [LARGE SCALE GENOMIC DNA]</scope>
    <source>
        <strain evidence="1">CJ02B3</strain>
    </source>
</reference>
<dbReference type="Proteomes" id="UP000053236">
    <property type="component" value="Unassembled WGS sequence"/>
</dbReference>
<organism evidence="1">
    <name type="scientific">Phytophthora nicotianae</name>
    <name type="common">Potato buckeye rot agent</name>
    <name type="synonym">Phytophthora parasitica</name>
    <dbReference type="NCBI Taxonomy" id="4792"/>
    <lineage>
        <taxon>Eukaryota</taxon>
        <taxon>Sar</taxon>
        <taxon>Stramenopiles</taxon>
        <taxon>Oomycota</taxon>
        <taxon>Peronosporomycetes</taxon>
        <taxon>Peronosporales</taxon>
        <taxon>Peronosporaceae</taxon>
        <taxon>Phytophthora</taxon>
    </lineage>
</organism>
<protein>
    <recommendedName>
        <fullName evidence="2">DDE-1 domain-containing protein</fullName>
    </recommendedName>
</protein>
<name>W2H199_PHYNI</name>
<evidence type="ECO:0000313" key="1">
    <source>
        <dbReference type="EMBL" id="ETK88929.1"/>
    </source>
</evidence>
<sequence>MLKWIEEIWTPSVEGCRMLMLDSLWVHKMESVKQYLEDTAQSAYGRERDALIQEQDTVEIYISNGTGTMIFLEAQAWDMVDKKAIISGFIKANHIPKGPRDVNGKFRTYLLPPPEDAVVPEYLQITELVWIRYIIFSLLPHFINLKSFVSESEGVSPL</sequence>
<proteinExistence type="predicted"/>
<accession>W2H199</accession>
<evidence type="ECO:0008006" key="2">
    <source>
        <dbReference type="Google" id="ProtNLM"/>
    </source>
</evidence>
<dbReference type="AlphaFoldDB" id="W2H199"/>
<dbReference type="VEuPathDB" id="FungiDB:PPTG_23212"/>
<dbReference type="EMBL" id="KI685776">
    <property type="protein sequence ID" value="ETK88929.1"/>
    <property type="molecule type" value="Genomic_DNA"/>
</dbReference>